<keyword evidence="1" id="KW-0812">Transmembrane</keyword>
<evidence type="ECO:0000256" key="1">
    <source>
        <dbReference type="SAM" id="Phobius"/>
    </source>
</evidence>
<dbReference type="RefSeq" id="WP_113953889.1">
    <property type="nucleotide sequence ID" value="NZ_QNRT01000002.1"/>
</dbReference>
<protein>
    <submittedName>
        <fullName evidence="2">Uncharacterized protein</fullName>
    </submittedName>
</protein>
<feature type="transmembrane region" description="Helical" evidence="1">
    <location>
        <begin position="7"/>
        <end position="26"/>
    </location>
</feature>
<dbReference type="EMBL" id="QNRT01000002">
    <property type="protein sequence ID" value="RBP51093.1"/>
    <property type="molecule type" value="Genomic_DNA"/>
</dbReference>
<feature type="transmembrane region" description="Helical" evidence="1">
    <location>
        <begin position="90"/>
        <end position="112"/>
    </location>
</feature>
<keyword evidence="1" id="KW-0472">Membrane</keyword>
<dbReference type="OrthoDB" id="5624945at2"/>
<comment type="caution">
    <text evidence="2">The sequence shown here is derived from an EMBL/GenBank/DDBJ whole genome shotgun (WGS) entry which is preliminary data.</text>
</comment>
<dbReference type="Proteomes" id="UP000253083">
    <property type="component" value="Unassembled WGS sequence"/>
</dbReference>
<reference evidence="2 3" key="1">
    <citation type="submission" date="2018-06" db="EMBL/GenBank/DDBJ databases">
        <title>Genomic Encyclopedia of Type Strains, Phase IV (KMG-IV): sequencing the most valuable type-strain genomes for metagenomic binning, comparative biology and taxonomic classification.</title>
        <authorList>
            <person name="Goeker M."/>
        </authorList>
    </citation>
    <scope>NUCLEOTIDE SEQUENCE [LARGE SCALE GENOMIC DNA]</scope>
    <source>
        <strain evidence="2 3">DSM 24032</strain>
    </source>
</reference>
<feature type="transmembrane region" description="Helical" evidence="1">
    <location>
        <begin position="132"/>
        <end position="151"/>
    </location>
</feature>
<name>A0A395JJY4_9GAMM</name>
<keyword evidence="1" id="KW-1133">Transmembrane helix</keyword>
<evidence type="ECO:0000313" key="3">
    <source>
        <dbReference type="Proteomes" id="UP000253083"/>
    </source>
</evidence>
<dbReference type="AlphaFoldDB" id="A0A395JJY4"/>
<accession>A0A395JJY4</accession>
<gene>
    <name evidence="2" type="ORF">DFR28_102512</name>
</gene>
<proteinExistence type="predicted"/>
<keyword evidence="3" id="KW-1185">Reference proteome</keyword>
<dbReference type="InParanoid" id="A0A395JJY4"/>
<sequence>MTKKTITLLISSVVIGLLVGVIFIFVQPLFGMSALTQRHAEGYMKLGSMSESTALVSAWFVHLFISACYGIASAIALLISRNALPYTLQIVFLGWITTVIAPPANAFLVKLIGTQSLPAISTLPALNFAFDAKLVLHLIFFAVIAISLWSYQRISTQL</sequence>
<organism evidence="2 3">
    <name type="scientific">Arenicella xantha</name>
    <dbReference type="NCBI Taxonomy" id="644221"/>
    <lineage>
        <taxon>Bacteria</taxon>
        <taxon>Pseudomonadati</taxon>
        <taxon>Pseudomonadota</taxon>
        <taxon>Gammaproteobacteria</taxon>
        <taxon>Arenicellales</taxon>
        <taxon>Arenicellaceae</taxon>
        <taxon>Arenicella</taxon>
    </lineage>
</organism>
<evidence type="ECO:0000313" key="2">
    <source>
        <dbReference type="EMBL" id="RBP51093.1"/>
    </source>
</evidence>
<feature type="transmembrane region" description="Helical" evidence="1">
    <location>
        <begin position="54"/>
        <end position="78"/>
    </location>
</feature>